<dbReference type="InterPro" id="IPR020846">
    <property type="entry name" value="MFS_dom"/>
</dbReference>
<evidence type="ECO:0000313" key="8">
    <source>
        <dbReference type="EMBL" id="MDM8274550.1"/>
    </source>
</evidence>
<dbReference type="Proteomes" id="UP001529421">
    <property type="component" value="Unassembled WGS sequence"/>
</dbReference>
<dbReference type="CDD" id="cd17324">
    <property type="entry name" value="MFS_NepI_like"/>
    <property type="match status" value="1"/>
</dbReference>
<evidence type="ECO:0000256" key="3">
    <source>
        <dbReference type="ARBA" id="ARBA00022692"/>
    </source>
</evidence>
<keyword evidence="2" id="KW-1003">Cell membrane</keyword>
<feature type="transmembrane region" description="Helical" evidence="6">
    <location>
        <begin position="273"/>
        <end position="290"/>
    </location>
</feature>
<protein>
    <submittedName>
        <fullName evidence="8">MFS transporter</fullName>
    </submittedName>
</protein>
<sequence>MSRPNLGMWLPLVGLAFAAFMFNTSEFMPVGLLTDIAGSFRLSEAQAGMMISIYAWAVMLLSLPLMMWGSRLPMRTLLLLVIGLFLAGQAASAVAPTFPLLVVARLLVAAAHAVFWSIASPLATRVADDRHAATAMSMVVTGSSVAMIFGMPLGRVIGLAVGWRMTFACVGAVALCVLLLMAAVMPRLEKGEPFTLAQMPTLLRNRSLMAIYAVTILAATGYYTGYSYVEPFLQQVASLADGTITAALMAFGCAGIVGSLLFSRFYDGHRTSFSRVMLAGLALALLLMAVTGIAPMAAFGVCFIWGLSATAFNVAFQAEIIRVTPPDASAVAMSIFSGLFNLGIGCGTWLGGMVTDSIGIGQVGLVGGVIAVLAFIACCATMGKRAFPAARA</sequence>
<feature type="transmembrane region" description="Helical" evidence="6">
    <location>
        <begin position="296"/>
        <end position="316"/>
    </location>
</feature>
<keyword evidence="4 6" id="KW-1133">Transmembrane helix</keyword>
<dbReference type="EMBL" id="JAUDDZ010000003">
    <property type="protein sequence ID" value="MDM8274550.1"/>
    <property type="molecule type" value="Genomic_DNA"/>
</dbReference>
<name>A0ABT7V7S1_9ACTN</name>
<gene>
    <name evidence="8" type="ORF">QUW28_03390</name>
</gene>
<proteinExistence type="predicted"/>
<feature type="transmembrane region" description="Helical" evidence="6">
    <location>
        <begin position="165"/>
        <end position="186"/>
    </location>
</feature>
<feature type="transmembrane region" description="Helical" evidence="6">
    <location>
        <begin position="328"/>
        <end position="351"/>
    </location>
</feature>
<evidence type="ECO:0000256" key="2">
    <source>
        <dbReference type="ARBA" id="ARBA00022475"/>
    </source>
</evidence>
<comment type="subcellular location">
    <subcellularLocation>
        <location evidence="1">Cell membrane</location>
        <topology evidence="1">Multi-pass membrane protein</topology>
    </subcellularLocation>
</comment>
<feature type="transmembrane region" description="Helical" evidence="6">
    <location>
        <begin position="363"/>
        <end position="383"/>
    </location>
</feature>
<evidence type="ECO:0000256" key="1">
    <source>
        <dbReference type="ARBA" id="ARBA00004651"/>
    </source>
</evidence>
<evidence type="ECO:0000256" key="6">
    <source>
        <dbReference type="SAM" id="Phobius"/>
    </source>
</evidence>
<evidence type="ECO:0000259" key="7">
    <source>
        <dbReference type="PROSITE" id="PS50850"/>
    </source>
</evidence>
<keyword evidence="5 6" id="KW-0472">Membrane</keyword>
<dbReference type="RefSeq" id="WP_289544584.1">
    <property type="nucleotide sequence ID" value="NZ_JAUDDZ010000003.1"/>
</dbReference>
<dbReference type="PROSITE" id="PS50850">
    <property type="entry name" value="MFS"/>
    <property type="match status" value="1"/>
</dbReference>
<feature type="transmembrane region" description="Helical" evidence="6">
    <location>
        <begin position="45"/>
        <end position="65"/>
    </location>
</feature>
<feature type="transmembrane region" description="Helical" evidence="6">
    <location>
        <begin position="244"/>
        <end position="266"/>
    </location>
</feature>
<dbReference type="PANTHER" id="PTHR43124:SF4">
    <property type="entry name" value="SUGAR EFFLUX TRANSPORTER"/>
    <property type="match status" value="1"/>
</dbReference>
<evidence type="ECO:0000256" key="4">
    <source>
        <dbReference type="ARBA" id="ARBA00022989"/>
    </source>
</evidence>
<dbReference type="InterPro" id="IPR036259">
    <property type="entry name" value="MFS_trans_sf"/>
</dbReference>
<dbReference type="InterPro" id="IPR050189">
    <property type="entry name" value="MFS_Efflux_Transporters"/>
</dbReference>
<dbReference type="InterPro" id="IPR011701">
    <property type="entry name" value="MFS"/>
</dbReference>
<comment type="caution">
    <text evidence="8">The sequence shown here is derived from an EMBL/GenBank/DDBJ whole genome shotgun (WGS) entry which is preliminary data.</text>
</comment>
<keyword evidence="3 6" id="KW-0812">Transmembrane</keyword>
<dbReference type="Gene3D" id="1.20.1250.20">
    <property type="entry name" value="MFS general substrate transporter like domains"/>
    <property type="match status" value="1"/>
</dbReference>
<dbReference type="PANTHER" id="PTHR43124">
    <property type="entry name" value="PURINE EFFLUX PUMP PBUE"/>
    <property type="match status" value="1"/>
</dbReference>
<feature type="domain" description="Major facilitator superfamily (MFS) profile" evidence="7">
    <location>
        <begin position="11"/>
        <end position="386"/>
    </location>
</feature>
<evidence type="ECO:0000313" key="9">
    <source>
        <dbReference type="Proteomes" id="UP001529421"/>
    </source>
</evidence>
<reference evidence="9" key="1">
    <citation type="submission" date="2023-06" db="EMBL/GenBank/DDBJ databases">
        <title>Identification and characterization of horizontal gene transfer across gut microbiota members of farm animals based on homology search.</title>
        <authorList>
            <person name="Zeman M."/>
            <person name="Kubasova T."/>
            <person name="Jahodarova E."/>
            <person name="Nykrynova M."/>
            <person name="Rychlik I."/>
        </authorList>
    </citation>
    <scope>NUCLEOTIDE SEQUENCE [LARGE SCALE GENOMIC DNA]</scope>
    <source>
        <strain evidence="9">154_Feed</strain>
    </source>
</reference>
<dbReference type="Pfam" id="PF07690">
    <property type="entry name" value="MFS_1"/>
    <property type="match status" value="1"/>
</dbReference>
<accession>A0ABT7V7S1</accession>
<evidence type="ECO:0000256" key="5">
    <source>
        <dbReference type="ARBA" id="ARBA00023136"/>
    </source>
</evidence>
<feature type="transmembrane region" description="Helical" evidence="6">
    <location>
        <begin position="77"/>
        <end position="94"/>
    </location>
</feature>
<feature type="transmembrane region" description="Helical" evidence="6">
    <location>
        <begin position="207"/>
        <end position="224"/>
    </location>
</feature>
<feature type="transmembrane region" description="Helical" evidence="6">
    <location>
        <begin position="131"/>
        <end position="153"/>
    </location>
</feature>
<organism evidence="8 9">
    <name type="scientific">Enorma phocaeensis</name>
    <dbReference type="NCBI Taxonomy" id="1871019"/>
    <lineage>
        <taxon>Bacteria</taxon>
        <taxon>Bacillati</taxon>
        <taxon>Actinomycetota</taxon>
        <taxon>Coriobacteriia</taxon>
        <taxon>Coriobacteriales</taxon>
        <taxon>Coriobacteriaceae</taxon>
        <taxon>Enorma</taxon>
    </lineage>
</organism>
<feature type="transmembrane region" description="Helical" evidence="6">
    <location>
        <begin position="100"/>
        <end position="119"/>
    </location>
</feature>
<dbReference type="SUPFAM" id="SSF103473">
    <property type="entry name" value="MFS general substrate transporter"/>
    <property type="match status" value="1"/>
</dbReference>
<keyword evidence="9" id="KW-1185">Reference proteome</keyword>